<dbReference type="SUPFAM" id="SSF57850">
    <property type="entry name" value="RING/U-box"/>
    <property type="match status" value="1"/>
</dbReference>
<dbReference type="CDD" id="cd00200">
    <property type="entry name" value="WD40"/>
    <property type="match status" value="1"/>
</dbReference>
<evidence type="ECO:0000256" key="4">
    <source>
        <dbReference type="ARBA" id="ARBA00022771"/>
    </source>
</evidence>
<feature type="repeat" description="WD" evidence="7">
    <location>
        <begin position="661"/>
        <end position="691"/>
    </location>
</feature>
<evidence type="ECO:0000313" key="13">
    <source>
        <dbReference type="Proteomes" id="UP001642483"/>
    </source>
</evidence>
<feature type="domain" description="RING-type" evidence="10">
    <location>
        <begin position="156"/>
        <end position="190"/>
    </location>
</feature>
<keyword evidence="13" id="KW-1185">Reference proteome</keyword>
<dbReference type="SUPFAM" id="SSF50978">
    <property type="entry name" value="WD40 repeat-like"/>
    <property type="match status" value="1"/>
</dbReference>
<feature type="region of interest" description="Disordered" evidence="9">
    <location>
        <begin position="1"/>
        <end position="79"/>
    </location>
</feature>
<dbReference type="InterPro" id="IPR001680">
    <property type="entry name" value="WD40_rpt"/>
</dbReference>
<feature type="repeat" description="WD" evidence="7">
    <location>
        <begin position="416"/>
        <end position="455"/>
    </location>
</feature>
<keyword evidence="1 7" id="KW-0853">WD repeat</keyword>
<dbReference type="Gene3D" id="2.130.10.10">
    <property type="entry name" value="YVTN repeat-like/Quinoprotein amine dehydrogenase"/>
    <property type="match status" value="2"/>
</dbReference>
<evidence type="ECO:0000256" key="3">
    <source>
        <dbReference type="ARBA" id="ARBA00022737"/>
    </source>
</evidence>
<sequence>MSKSRLSSMRSSSIASDNEVPSLPSSSNSVSGPRSRLRTSLVSQSSYSSPRLETTFGPSHSTVTTITTEDGQLEYKHQRTTSMSSCKSFSDSREDLRGNSLPRSLTLSDSFNAYQSRSKSSLSSSSTLSQNSHQTPALEDNSPLVFVEVPSSQLLCKICLRVYKDPVIMSCGHSFCRGCSHSKDVCPVDNKKMNTIITNLAVSEQVGALYIHCQYGCKPNNEKNGEYEVNPSGCPFTVKLSERRSHEETCQYAPVSCPNNPLCPTMLRMHLQEHLQKCKNIKCHNHRYGCTFVGDHESHATHIMECRYEFVKDFLQMAEDKINKLQVSVKQRDEENNFLRSMLSKTAERVDDLEKNFQKKLDVLGNNQTKLVDELRQVRQEGAVFNSQLQDLNTRLHMGNIGSYDPQQIFKCKGTFVGHTGPVWCLCVHGDYLFSGSSDKQIKVWDTATNYKCQKTLEGHENIVLTLAAYGDKLFSGSADCTIKVWSIDALEEVYSITAHENPVCTLVYVNNMLFSGSLKSLKVWTVERTGIKYKQELEGLNHWVRALVAQNNYIYSGSYQTIKIWDVLTLECMHVLQTSGGSVYSIAVTNHHIVCGTYENCIHVWDLRTHEPVAQLTGHVGIVYALAVLSTPEQTRVFSASYDRSLRVWSMENMICTQTLLRHQGSVVTLAVSRGRVFSGGVDFTVKVWQ</sequence>
<dbReference type="PANTHER" id="PTHR19848">
    <property type="entry name" value="WD40 REPEAT PROTEIN"/>
    <property type="match status" value="1"/>
</dbReference>
<protein>
    <recommendedName>
        <fullName evidence="14">E3 ubiquitin-protein ligase TRAF7</fullName>
    </recommendedName>
</protein>
<dbReference type="PROSITE" id="PS50089">
    <property type="entry name" value="ZF_RING_2"/>
    <property type="match status" value="1"/>
</dbReference>
<evidence type="ECO:0000256" key="8">
    <source>
        <dbReference type="SAM" id="Coils"/>
    </source>
</evidence>
<keyword evidence="4 6" id="KW-0863">Zinc-finger</keyword>
<keyword evidence="2 6" id="KW-0479">Metal-binding</keyword>
<feature type="coiled-coil region" evidence="8">
    <location>
        <begin position="315"/>
        <end position="356"/>
    </location>
</feature>
<keyword evidence="3" id="KW-0677">Repeat</keyword>
<evidence type="ECO:0000259" key="10">
    <source>
        <dbReference type="PROSITE" id="PS50089"/>
    </source>
</evidence>
<dbReference type="PRINTS" id="PR00320">
    <property type="entry name" value="GPROTEINBRPT"/>
</dbReference>
<dbReference type="InterPro" id="IPR027370">
    <property type="entry name" value="Znf-RING_euk"/>
</dbReference>
<keyword evidence="5 6" id="KW-0862">Zinc</keyword>
<evidence type="ECO:0008006" key="14">
    <source>
        <dbReference type="Google" id="ProtNLM"/>
    </source>
</evidence>
<name>A0ABP0H1H5_CLALP</name>
<feature type="repeat" description="WD" evidence="7">
    <location>
        <begin position="457"/>
        <end position="496"/>
    </location>
</feature>
<dbReference type="InterPro" id="IPR013083">
    <property type="entry name" value="Znf_RING/FYVE/PHD"/>
</dbReference>
<feature type="compositionally biased region" description="Polar residues" evidence="9">
    <location>
        <begin position="38"/>
        <end position="70"/>
    </location>
</feature>
<dbReference type="InterPro" id="IPR020472">
    <property type="entry name" value="WD40_PAC1"/>
</dbReference>
<dbReference type="PROSITE" id="PS50145">
    <property type="entry name" value="ZF_TRAF"/>
    <property type="match status" value="1"/>
</dbReference>
<feature type="zinc finger region" description="TRAF-type" evidence="6">
    <location>
        <begin position="245"/>
        <end position="316"/>
    </location>
</feature>
<reference evidence="12 13" key="1">
    <citation type="submission" date="2024-02" db="EMBL/GenBank/DDBJ databases">
        <authorList>
            <person name="Daric V."/>
            <person name="Darras S."/>
        </authorList>
    </citation>
    <scope>NUCLEOTIDE SEQUENCE [LARGE SCALE GENOMIC DNA]</scope>
</reference>
<dbReference type="SMART" id="SM00184">
    <property type="entry name" value="RING"/>
    <property type="match status" value="1"/>
</dbReference>
<organism evidence="12 13">
    <name type="scientific">Clavelina lepadiformis</name>
    <name type="common">Light-bulb sea squirt</name>
    <name type="synonym">Ascidia lepadiformis</name>
    <dbReference type="NCBI Taxonomy" id="159417"/>
    <lineage>
        <taxon>Eukaryota</taxon>
        <taxon>Metazoa</taxon>
        <taxon>Chordata</taxon>
        <taxon>Tunicata</taxon>
        <taxon>Ascidiacea</taxon>
        <taxon>Aplousobranchia</taxon>
        <taxon>Clavelinidae</taxon>
        <taxon>Clavelina</taxon>
    </lineage>
</organism>
<evidence type="ECO:0000256" key="2">
    <source>
        <dbReference type="ARBA" id="ARBA00022723"/>
    </source>
</evidence>
<evidence type="ECO:0000256" key="5">
    <source>
        <dbReference type="ARBA" id="ARBA00022833"/>
    </source>
</evidence>
<accession>A0ABP0H1H5</accession>
<evidence type="ECO:0000256" key="9">
    <source>
        <dbReference type="SAM" id="MobiDB-lite"/>
    </source>
</evidence>
<proteinExistence type="predicted"/>
<evidence type="ECO:0000259" key="11">
    <source>
        <dbReference type="PROSITE" id="PS50145"/>
    </source>
</evidence>
<dbReference type="PANTHER" id="PTHR19848:SF6">
    <property type="entry name" value="E3 UBIQUITIN-PROTEIN LIGASE TRAF7"/>
    <property type="match status" value="1"/>
</dbReference>
<keyword evidence="8" id="KW-0175">Coiled coil</keyword>
<evidence type="ECO:0000256" key="1">
    <source>
        <dbReference type="ARBA" id="ARBA00022574"/>
    </source>
</evidence>
<feature type="compositionally biased region" description="Low complexity" evidence="9">
    <location>
        <begin position="1"/>
        <end position="34"/>
    </location>
</feature>
<evidence type="ECO:0000256" key="6">
    <source>
        <dbReference type="PROSITE-ProRule" id="PRU00207"/>
    </source>
</evidence>
<dbReference type="InterPro" id="IPR015943">
    <property type="entry name" value="WD40/YVTN_repeat-like_dom_sf"/>
</dbReference>
<gene>
    <name evidence="12" type="ORF">CVLEPA_LOCUS31356</name>
</gene>
<feature type="domain" description="TRAF-type" evidence="11">
    <location>
        <begin position="245"/>
        <end position="316"/>
    </location>
</feature>
<dbReference type="SUPFAM" id="SSF49599">
    <property type="entry name" value="TRAF domain-like"/>
    <property type="match status" value="1"/>
</dbReference>
<comment type="caution">
    <text evidence="12">The sequence shown here is derived from an EMBL/GenBank/DDBJ whole genome shotgun (WGS) entry which is preliminary data.</text>
</comment>
<dbReference type="InterPro" id="IPR001293">
    <property type="entry name" value="Znf_TRAF"/>
</dbReference>
<evidence type="ECO:0000256" key="7">
    <source>
        <dbReference type="PROSITE-ProRule" id="PRU00221"/>
    </source>
</evidence>
<dbReference type="PROSITE" id="PS50294">
    <property type="entry name" value="WD_REPEATS_REGION"/>
    <property type="match status" value="3"/>
</dbReference>
<dbReference type="InterPro" id="IPR001841">
    <property type="entry name" value="Znf_RING"/>
</dbReference>
<feature type="repeat" description="WD" evidence="7">
    <location>
        <begin position="617"/>
        <end position="660"/>
    </location>
</feature>
<dbReference type="Gene3D" id="3.30.40.10">
    <property type="entry name" value="Zinc/RING finger domain, C3HC4 (zinc finger)"/>
    <property type="match status" value="2"/>
</dbReference>
<dbReference type="InterPro" id="IPR036322">
    <property type="entry name" value="WD40_repeat_dom_sf"/>
</dbReference>
<evidence type="ECO:0000313" key="12">
    <source>
        <dbReference type="EMBL" id="CAK8697866.1"/>
    </source>
</evidence>
<dbReference type="Proteomes" id="UP001642483">
    <property type="component" value="Unassembled WGS sequence"/>
</dbReference>
<dbReference type="Pfam" id="PF13445">
    <property type="entry name" value="zf-RING_UBOX"/>
    <property type="match status" value="1"/>
</dbReference>
<dbReference type="PROSITE" id="PS50082">
    <property type="entry name" value="WD_REPEATS_2"/>
    <property type="match status" value="4"/>
</dbReference>
<dbReference type="SMART" id="SM00320">
    <property type="entry name" value="WD40"/>
    <property type="match status" value="7"/>
</dbReference>
<dbReference type="EMBL" id="CAWYQH010000174">
    <property type="protein sequence ID" value="CAK8697866.1"/>
    <property type="molecule type" value="Genomic_DNA"/>
</dbReference>
<dbReference type="Pfam" id="PF00400">
    <property type="entry name" value="WD40"/>
    <property type="match status" value="4"/>
</dbReference>